<evidence type="ECO:0000256" key="1">
    <source>
        <dbReference type="SAM" id="MobiDB-lite"/>
    </source>
</evidence>
<feature type="compositionally biased region" description="Low complexity" evidence="1">
    <location>
        <begin position="359"/>
        <end position="368"/>
    </location>
</feature>
<feature type="compositionally biased region" description="Pro residues" evidence="1">
    <location>
        <begin position="318"/>
        <end position="328"/>
    </location>
</feature>
<keyword evidence="4" id="KW-1185">Reference proteome</keyword>
<gene>
    <name evidence="3" type="ORF">GGQ67_004283</name>
</gene>
<name>A0A7W6GD08_9HYPH</name>
<evidence type="ECO:0008006" key="5">
    <source>
        <dbReference type="Google" id="ProtNLM"/>
    </source>
</evidence>
<organism evidence="3 4">
    <name type="scientific">Rhizobium metallidurans</name>
    <dbReference type="NCBI Taxonomy" id="1265931"/>
    <lineage>
        <taxon>Bacteria</taxon>
        <taxon>Pseudomonadati</taxon>
        <taxon>Pseudomonadota</taxon>
        <taxon>Alphaproteobacteria</taxon>
        <taxon>Hyphomicrobiales</taxon>
        <taxon>Rhizobiaceae</taxon>
        <taxon>Rhizobium/Agrobacterium group</taxon>
        <taxon>Rhizobium</taxon>
    </lineage>
</organism>
<evidence type="ECO:0000313" key="4">
    <source>
        <dbReference type="Proteomes" id="UP000582090"/>
    </source>
</evidence>
<comment type="caution">
    <text evidence="3">The sequence shown here is derived from an EMBL/GenBank/DDBJ whole genome shotgun (WGS) entry which is preliminary data.</text>
</comment>
<protein>
    <recommendedName>
        <fullName evidence="5">DUF2865 domain-containing protein</fullName>
    </recommendedName>
</protein>
<evidence type="ECO:0000256" key="2">
    <source>
        <dbReference type="SAM" id="SignalP"/>
    </source>
</evidence>
<dbReference type="Pfam" id="PF11064">
    <property type="entry name" value="DUF2865"/>
    <property type="match status" value="1"/>
</dbReference>
<dbReference type="RefSeq" id="WP_183902071.1">
    <property type="nucleotide sequence ID" value="NZ_JACIDW010000019.1"/>
</dbReference>
<dbReference type="AlphaFoldDB" id="A0A7W6GD08"/>
<reference evidence="3 4" key="1">
    <citation type="submission" date="2020-08" db="EMBL/GenBank/DDBJ databases">
        <title>Genomic Encyclopedia of Type Strains, Phase IV (KMG-IV): sequencing the most valuable type-strain genomes for metagenomic binning, comparative biology and taxonomic classification.</title>
        <authorList>
            <person name="Goeker M."/>
        </authorList>
    </citation>
    <scope>NUCLEOTIDE SEQUENCE [LARGE SCALE GENOMIC DNA]</scope>
    <source>
        <strain evidence="3 4">DSM 26575</strain>
    </source>
</reference>
<keyword evidence="2" id="KW-0732">Signal</keyword>
<sequence length="376" mass="40918">MIRLNMAAAFLIALSAPAYAQMAPICGQLRARLATVPETIGGNSPEVRRFASAIAEQNIELRKLRSDLRRNGCSSGSMVIIGGDNAGYCGELEQAEAKMLDNIADLQMRRDQLRAQSPDARLRNELFAALDENNCNAPMQQYDEPQYASPPSIDDQAMRDDTFIPLGGERQRSYTFSPSGQPLSNLNTVCVRTCDGGFFPLRSNATSFDFARDASTCQQMCPGIQTELFYRDVSSGETDSMISASSGAPYSAMPYAFAYKNRKPGETSSCSCNLPAYYEQMRRNQQVGEPPPQQSSITSIETPKPAIAKPESNATPQQPAPPPQPQVPDRPYDPTAGKVRQVGPQFLAGDRGTIDLKNPAMPGAQQQQPPAPAPKR</sequence>
<feature type="signal peptide" evidence="2">
    <location>
        <begin position="1"/>
        <end position="20"/>
    </location>
</feature>
<dbReference type="Proteomes" id="UP000582090">
    <property type="component" value="Unassembled WGS sequence"/>
</dbReference>
<dbReference type="InterPro" id="IPR021293">
    <property type="entry name" value="DUF2865"/>
</dbReference>
<feature type="chain" id="PRO_5031011635" description="DUF2865 domain-containing protein" evidence="2">
    <location>
        <begin position="21"/>
        <end position="376"/>
    </location>
</feature>
<feature type="region of interest" description="Disordered" evidence="1">
    <location>
        <begin position="306"/>
        <end position="376"/>
    </location>
</feature>
<accession>A0A7W6GD08</accession>
<dbReference type="EMBL" id="JACIDW010000019">
    <property type="protein sequence ID" value="MBB3966595.1"/>
    <property type="molecule type" value="Genomic_DNA"/>
</dbReference>
<evidence type="ECO:0000313" key="3">
    <source>
        <dbReference type="EMBL" id="MBB3966595.1"/>
    </source>
</evidence>
<proteinExistence type="predicted"/>